<reference evidence="1 2" key="1">
    <citation type="submission" date="2013-12" db="EMBL/GenBank/DDBJ databases">
        <title>A Varibaculum cambriense genome reconstructed from a premature infant gut community with otherwise low bacterial novelty that shifts toward anaerobic metabolism during the third week of life.</title>
        <authorList>
            <person name="Brown C.T."/>
            <person name="Sharon I."/>
            <person name="Thomas B.C."/>
            <person name="Castelle C.J."/>
            <person name="Morowitz M.J."/>
            <person name="Banfield J.F."/>
        </authorList>
    </citation>
    <scope>NUCLEOTIDE SEQUENCE [LARGE SCALE GENOMIC DNA]</scope>
    <source>
        <strain evidence="2">DORA_A_5_14_21</strain>
    </source>
</reference>
<evidence type="ECO:0000313" key="1">
    <source>
        <dbReference type="EMBL" id="ETJ24666.1"/>
    </source>
</evidence>
<comment type="caution">
    <text evidence="1">The sequence shown here is derived from an EMBL/GenBank/DDBJ whole genome shotgun (WGS) entry which is preliminary data.</text>
</comment>
<protein>
    <submittedName>
        <fullName evidence="1">Uncharacterized protein</fullName>
    </submittedName>
</protein>
<sequence>MAKSGFSPSARQCAAIAISNATIAGCAQAILSSCAESGLNIASRSDGVSISLQAEKQRSSVSANAVECWYIVWPIVRQCEPWPVNSHTCLPLAPWPLYTCAPDFSLAQVLSASAVSRFNGTARRKGRSRRRACRAVKARSLASAFFLSAPA</sequence>
<dbReference type="Proteomes" id="UP000018853">
    <property type="component" value="Unassembled WGS sequence"/>
</dbReference>
<proteinExistence type="predicted"/>
<dbReference type="PROSITE" id="PS51257">
    <property type="entry name" value="PROKAR_LIPOPROTEIN"/>
    <property type="match status" value="1"/>
</dbReference>
<gene>
    <name evidence="1" type="ORF">Q609_ECAC01372G0005</name>
</gene>
<organism evidence="1 2">
    <name type="scientific">Escherichia coli DORA_A_5_14_21</name>
    <dbReference type="NCBI Taxonomy" id="1403943"/>
    <lineage>
        <taxon>Bacteria</taxon>
        <taxon>Pseudomonadati</taxon>
        <taxon>Pseudomonadota</taxon>
        <taxon>Gammaproteobacteria</taxon>
        <taxon>Enterobacterales</taxon>
        <taxon>Enterobacteriaceae</taxon>
        <taxon>Escherichia</taxon>
    </lineage>
</organism>
<dbReference type="AlphaFoldDB" id="W1X394"/>
<evidence type="ECO:0000313" key="2">
    <source>
        <dbReference type="Proteomes" id="UP000018853"/>
    </source>
</evidence>
<dbReference type="EMBL" id="AZLZ01001372">
    <property type="protein sequence ID" value="ETJ24666.1"/>
    <property type="molecule type" value="Genomic_DNA"/>
</dbReference>
<accession>W1X394</accession>
<name>W1X394_ECOLX</name>